<sequence length="165" mass="19288">MCIINHMCVQFHTMFYFSTHGHSRELTHFSQLKKKITISSSLGSCHMYSYRIKENACERIQLYTVHVTFQILTVCYCLIIEMQYLKYFSGFMYVHNVSLCSGLWDSILFLPVSNYLQMNLELSWRLVGPVQDESHPQPIIPSLNGCHIKKKCFSVVISDKVQDEF</sequence>
<evidence type="ECO:0000313" key="2">
    <source>
        <dbReference type="Proteomes" id="UP000664940"/>
    </source>
</evidence>
<evidence type="ECO:0000313" key="1">
    <source>
        <dbReference type="EMBL" id="KAF6130914.1"/>
    </source>
</evidence>
<dbReference type="EMBL" id="JABVXQ010000001">
    <property type="protein sequence ID" value="KAF6130914.1"/>
    <property type="molecule type" value="Genomic_DNA"/>
</dbReference>
<comment type="caution">
    <text evidence="1">The sequence shown here is derived from an EMBL/GenBank/DDBJ whole genome shotgun (WGS) entry which is preliminary data.</text>
</comment>
<organism evidence="1 2">
    <name type="scientific">Phyllostomus discolor</name>
    <name type="common">pale spear-nosed bat</name>
    <dbReference type="NCBI Taxonomy" id="89673"/>
    <lineage>
        <taxon>Eukaryota</taxon>
        <taxon>Metazoa</taxon>
        <taxon>Chordata</taxon>
        <taxon>Craniata</taxon>
        <taxon>Vertebrata</taxon>
        <taxon>Euteleostomi</taxon>
        <taxon>Mammalia</taxon>
        <taxon>Eutheria</taxon>
        <taxon>Laurasiatheria</taxon>
        <taxon>Chiroptera</taxon>
        <taxon>Yangochiroptera</taxon>
        <taxon>Phyllostomidae</taxon>
        <taxon>Phyllostominae</taxon>
        <taxon>Phyllostomus</taxon>
    </lineage>
</organism>
<name>A0A834BHL7_9CHIR</name>
<dbReference type="AlphaFoldDB" id="A0A834BHL7"/>
<dbReference type="Proteomes" id="UP000664940">
    <property type="component" value="Unassembled WGS sequence"/>
</dbReference>
<protein>
    <submittedName>
        <fullName evidence="1">Uncharacterized protein</fullName>
    </submittedName>
</protein>
<accession>A0A834BHL7</accession>
<proteinExistence type="predicted"/>
<reference evidence="1 2" key="1">
    <citation type="journal article" date="2020" name="Nature">
        <title>Six reference-quality genomes reveal evolution of bat adaptations.</title>
        <authorList>
            <person name="Jebb D."/>
            <person name="Huang Z."/>
            <person name="Pippel M."/>
            <person name="Hughes G.M."/>
            <person name="Lavrichenko K."/>
            <person name="Devanna P."/>
            <person name="Winkler S."/>
            <person name="Jermiin L.S."/>
            <person name="Skirmuntt E.C."/>
            <person name="Katzourakis A."/>
            <person name="Burkitt-Gray L."/>
            <person name="Ray D.A."/>
            <person name="Sullivan K.A.M."/>
            <person name="Roscito J.G."/>
            <person name="Kirilenko B.M."/>
            <person name="Davalos L.M."/>
            <person name="Corthals A.P."/>
            <person name="Power M.L."/>
            <person name="Jones G."/>
            <person name="Ransome R.D."/>
            <person name="Dechmann D.K.N."/>
            <person name="Locatelli A.G."/>
            <person name="Puechmaille S.J."/>
            <person name="Fedrigo O."/>
            <person name="Jarvis E.D."/>
            <person name="Hiller M."/>
            <person name="Vernes S.C."/>
            <person name="Myers E.W."/>
            <person name="Teeling E.C."/>
        </authorList>
    </citation>
    <scope>NUCLEOTIDE SEQUENCE [LARGE SCALE GENOMIC DNA]</scope>
    <source>
        <strain evidence="1">Bat1K_MPI-CBG_1</strain>
    </source>
</reference>
<gene>
    <name evidence="1" type="ORF">HJG60_007864</name>
</gene>